<evidence type="ECO:0000259" key="1">
    <source>
        <dbReference type="PROSITE" id="PS00028"/>
    </source>
</evidence>
<dbReference type="EMBL" id="MU842915">
    <property type="protein sequence ID" value="KAK2026408.1"/>
    <property type="molecule type" value="Genomic_DNA"/>
</dbReference>
<proteinExistence type="predicted"/>
<gene>
    <name evidence="2" type="ORF">LX32DRAFT_695627</name>
</gene>
<protein>
    <recommendedName>
        <fullName evidence="1">C2H2-type domain-containing protein</fullName>
    </recommendedName>
</protein>
<sequence length="500" mass="57547">MREDEQKSGTVPMRPKVLHRFYEPLILLKALNVEMKDPVEFVDSENEGSRRDPEKNFQAFVYKLAHVCDSVKGNQGGTITSVMVLEPHFAESDVVEYRFASNDRTDNEAKGISNFVLSLLGHLRTAMFPNDEPAVRVRLLRHVLEFNRHRIASYLTAILAAVKSSLAKCLAADDDEDNTIATLLRRLLALLEFNWEKYASKTEYIDGCVALLRELIPLQRSNSSVGKWIRRRAREVRGNRLQSSSSCWPEMWHMVNRLVSYAQDVEFFILAKKEWPELFENYRVRFVPSSVAIPGPTRPKSMQAEGIVGRMTSKEKEIKVFRDFVRDLQLTGLDARIKTEYTKNTFWPIVHSEVLLLDDLEKSGPITPERFFHGWMYIGSSKPLCRLCQYYFEEHRSGVEHRKSHRNLYTSWRMPDVLTSQGTEGQERRQLMVNRMTERVRRDAFDLIRKRAQPAYRNHDSFTSSMKVTLPSLTSDVASQIGSLALEDSEDSEGGATLEG</sequence>
<accession>A0AAD9HCP2</accession>
<reference evidence="2" key="1">
    <citation type="submission" date="2021-06" db="EMBL/GenBank/DDBJ databases">
        <title>Comparative genomics, transcriptomics and evolutionary studies reveal genomic signatures of adaptation to plant cell wall in hemibiotrophic fungi.</title>
        <authorList>
            <consortium name="DOE Joint Genome Institute"/>
            <person name="Baroncelli R."/>
            <person name="Diaz J.F."/>
            <person name="Benocci T."/>
            <person name="Peng M."/>
            <person name="Battaglia E."/>
            <person name="Haridas S."/>
            <person name="Andreopoulos W."/>
            <person name="Labutti K."/>
            <person name="Pangilinan J."/>
            <person name="Floch G.L."/>
            <person name="Makela M.R."/>
            <person name="Henrissat B."/>
            <person name="Grigoriev I.V."/>
            <person name="Crouch J.A."/>
            <person name="De Vries R.P."/>
            <person name="Sukno S.A."/>
            <person name="Thon M.R."/>
        </authorList>
    </citation>
    <scope>NUCLEOTIDE SEQUENCE</scope>
    <source>
        <strain evidence="2">MAFF235873</strain>
    </source>
</reference>
<organism evidence="2 3">
    <name type="scientific">Colletotrichum zoysiae</name>
    <dbReference type="NCBI Taxonomy" id="1216348"/>
    <lineage>
        <taxon>Eukaryota</taxon>
        <taxon>Fungi</taxon>
        <taxon>Dikarya</taxon>
        <taxon>Ascomycota</taxon>
        <taxon>Pezizomycotina</taxon>
        <taxon>Sordariomycetes</taxon>
        <taxon>Hypocreomycetidae</taxon>
        <taxon>Glomerellales</taxon>
        <taxon>Glomerellaceae</taxon>
        <taxon>Colletotrichum</taxon>
        <taxon>Colletotrichum graminicola species complex</taxon>
    </lineage>
</organism>
<evidence type="ECO:0000313" key="3">
    <source>
        <dbReference type="Proteomes" id="UP001232148"/>
    </source>
</evidence>
<dbReference type="PROSITE" id="PS00028">
    <property type="entry name" value="ZINC_FINGER_C2H2_1"/>
    <property type="match status" value="1"/>
</dbReference>
<dbReference type="Pfam" id="PF14441">
    <property type="entry name" value="OTT_1508_deam"/>
    <property type="match status" value="1"/>
</dbReference>
<keyword evidence="3" id="KW-1185">Reference proteome</keyword>
<comment type="caution">
    <text evidence="2">The sequence shown here is derived from an EMBL/GenBank/DDBJ whole genome shotgun (WGS) entry which is preliminary data.</text>
</comment>
<dbReference type="InterPro" id="IPR027796">
    <property type="entry name" value="OTT_1508_deam-like"/>
</dbReference>
<dbReference type="AlphaFoldDB" id="A0AAD9HCP2"/>
<evidence type="ECO:0000313" key="2">
    <source>
        <dbReference type="EMBL" id="KAK2026408.1"/>
    </source>
</evidence>
<name>A0AAD9HCP2_9PEZI</name>
<dbReference type="PANTHER" id="PTHR42037:SF1">
    <property type="match status" value="1"/>
</dbReference>
<dbReference type="InterPro" id="IPR013087">
    <property type="entry name" value="Znf_C2H2_type"/>
</dbReference>
<dbReference type="PANTHER" id="PTHR42037">
    <property type="match status" value="1"/>
</dbReference>
<feature type="domain" description="C2H2-type" evidence="1">
    <location>
        <begin position="385"/>
        <end position="405"/>
    </location>
</feature>
<dbReference type="Proteomes" id="UP001232148">
    <property type="component" value="Unassembled WGS sequence"/>
</dbReference>